<dbReference type="AlphaFoldDB" id="A0A6G9XQI4"/>
<evidence type="ECO:0000313" key="3">
    <source>
        <dbReference type="Proteomes" id="UP000501705"/>
    </source>
</evidence>
<evidence type="ECO:0000313" key="2">
    <source>
        <dbReference type="EMBL" id="QIS03174.1"/>
    </source>
</evidence>
<evidence type="ECO:0000256" key="1">
    <source>
        <dbReference type="SAM" id="MobiDB-lite"/>
    </source>
</evidence>
<feature type="region of interest" description="Disordered" evidence="1">
    <location>
        <begin position="1"/>
        <end position="22"/>
    </location>
</feature>
<name>A0A6G9XQI4_NOCBR</name>
<proteinExistence type="predicted"/>
<sequence>MSHDPPATRSPERLLTGSAIPGLTPARRPSACHQVLLPNTRALVAPDREVAA</sequence>
<gene>
    <name evidence="2" type="ORF">F5X71_13395</name>
</gene>
<dbReference type="RefSeq" id="WP_167462241.1">
    <property type="nucleotide sequence ID" value="NZ_CP046171.1"/>
</dbReference>
<protein>
    <submittedName>
        <fullName evidence="2">Uncharacterized protein</fullName>
    </submittedName>
</protein>
<reference evidence="2 3" key="1">
    <citation type="journal article" date="2019" name="ACS Chem. Biol.">
        <title>Identification and Mobilization of a Cryptic Antibiotic Biosynthesis Gene Locus from a Human-Pathogenic Nocardia Isolate.</title>
        <authorList>
            <person name="Herisse M."/>
            <person name="Ishida K."/>
            <person name="Porter J.L."/>
            <person name="Howden B."/>
            <person name="Hertweck C."/>
            <person name="Stinear T.P."/>
            <person name="Pidot S.J."/>
        </authorList>
    </citation>
    <scope>NUCLEOTIDE SEQUENCE [LARGE SCALE GENOMIC DNA]</scope>
    <source>
        <strain evidence="2 3">AUSMDU00024985</strain>
    </source>
</reference>
<dbReference type="EMBL" id="CP046171">
    <property type="protein sequence ID" value="QIS03174.1"/>
    <property type="molecule type" value="Genomic_DNA"/>
</dbReference>
<accession>A0A6G9XQI4</accession>
<organism evidence="2 3">
    <name type="scientific">Nocardia brasiliensis</name>
    <dbReference type="NCBI Taxonomy" id="37326"/>
    <lineage>
        <taxon>Bacteria</taxon>
        <taxon>Bacillati</taxon>
        <taxon>Actinomycetota</taxon>
        <taxon>Actinomycetes</taxon>
        <taxon>Mycobacteriales</taxon>
        <taxon>Nocardiaceae</taxon>
        <taxon>Nocardia</taxon>
    </lineage>
</organism>
<dbReference type="Proteomes" id="UP000501705">
    <property type="component" value="Chromosome"/>
</dbReference>